<evidence type="ECO:0000313" key="2">
    <source>
        <dbReference type="EMBL" id="QGH28247.1"/>
    </source>
</evidence>
<reference evidence="2 3" key="1">
    <citation type="submission" date="2019-10" db="EMBL/GenBank/DDBJ databases">
        <title>Complete genome sequencing of drug resistant plasmids in Kluyvera intermedia.</title>
        <authorList>
            <person name="Ke C."/>
            <person name="Jian S."/>
        </authorList>
    </citation>
    <scope>NUCLEOTIDE SEQUENCE [LARGE SCALE GENOMIC DNA]</scope>
    <source>
        <strain evidence="2 3">N2-1</strain>
    </source>
</reference>
<sequence>MIRKYISKKSKVVILSLIMMIALYIFHTKNFDNSVENGIEKCTSFIKEDEIKHGLNAEYQQIISVSNNHGFVKKYGWVTQGDKRFYLRRSYTFDLKKISKDNYKLSIIKISKSHNDNLPQEVFIKLWPEKYRLFHILKIQEISDDVFLFSGLEFPLFTCKAEKK</sequence>
<evidence type="ECO:0000256" key="1">
    <source>
        <dbReference type="SAM" id="Phobius"/>
    </source>
</evidence>
<gene>
    <name evidence="2" type="ORF">GHC21_00605</name>
</gene>
<dbReference type="GeneID" id="91970864"/>
<dbReference type="RefSeq" id="WP_153741892.1">
    <property type="nucleotide sequence ID" value="NZ_CP045843.1"/>
</dbReference>
<organism evidence="2 3">
    <name type="scientific">Kluyvera intermedia</name>
    <name type="common">Enterobacter intermedius</name>
    <dbReference type="NCBI Taxonomy" id="61648"/>
    <lineage>
        <taxon>Bacteria</taxon>
        <taxon>Pseudomonadati</taxon>
        <taxon>Pseudomonadota</taxon>
        <taxon>Gammaproteobacteria</taxon>
        <taxon>Enterobacterales</taxon>
        <taxon>Enterobacteriaceae</taxon>
        <taxon>Kluyvera</taxon>
    </lineage>
</organism>
<dbReference type="EMBL" id="CP045845">
    <property type="protein sequence ID" value="QGH28247.1"/>
    <property type="molecule type" value="Genomic_DNA"/>
</dbReference>
<dbReference type="InterPro" id="IPR031854">
    <property type="entry name" value="FidL-like"/>
</dbReference>
<accession>A0ABX6DHI4</accession>
<keyword evidence="1" id="KW-0472">Membrane</keyword>
<name>A0ABX6DHI4_KLUIN</name>
<protein>
    <submittedName>
        <fullName evidence="2">Uncharacterized protein</fullName>
    </submittedName>
</protein>
<evidence type="ECO:0000313" key="3">
    <source>
        <dbReference type="Proteomes" id="UP000344450"/>
    </source>
</evidence>
<keyword evidence="1" id="KW-1133">Transmembrane helix</keyword>
<proteinExistence type="predicted"/>
<dbReference type="Proteomes" id="UP000344450">
    <property type="component" value="Chromosome"/>
</dbReference>
<keyword evidence="1" id="KW-0812">Transmembrane</keyword>
<keyword evidence="3" id="KW-1185">Reference proteome</keyword>
<feature type="transmembrane region" description="Helical" evidence="1">
    <location>
        <begin position="12"/>
        <end position="27"/>
    </location>
</feature>
<dbReference type="Pfam" id="PF15941">
    <property type="entry name" value="FidL_like"/>
    <property type="match status" value="1"/>
</dbReference>